<organism evidence="2 3">
    <name type="scientific">Brevifollis gellanilyticus</name>
    <dbReference type="NCBI Taxonomy" id="748831"/>
    <lineage>
        <taxon>Bacteria</taxon>
        <taxon>Pseudomonadati</taxon>
        <taxon>Verrucomicrobiota</taxon>
        <taxon>Verrucomicrobiia</taxon>
        <taxon>Verrucomicrobiales</taxon>
        <taxon>Verrucomicrobiaceae</taxon>
    </lineage>
</organism>
<comment type="caution">
    <text evidence="2">The sequence shown here is derived from an EMBL/GenBank/DDBJ whole genome shotgun (WGS) entry which is preliminary data.</text>
</comment>
<protein>
    <submittedName>
        <fullName evidence="2">Uncharacterized protein</fullName>
    </submittedName>
</protein>
<sequence>MSSEDFPSGPWTGYYQYPTGERGSQDLLLMFQNGRMSGGGQDERGGFEIQGSYDEDSKEADWVKAYPDGHKVLYRGFREGPVPGIWGTWNIPGNWSGGFHIWPLISSSEDLESMEEAEHETRHQPALLPGG</sequence>
<accession>A0A512MHU1</accession>
<evidence type="ECO:0000256" key="1">
    <source>
        <dbReference type="SAM" id="MobiDB-lite"/>
    </source>
</evidence>
<reference evidence="2 3" key="1">
    <citation type="submission" date="2019-07" db="EMBL/GenBank/DDBJ databases">
        <title>Whole genome shotgun sequence of Brevifollis gellanilyticus NBRC 108608.</title>
        <authorList>
            <person name="Hosoyama A."/>
            <person name="Uohara A."/>
            <person name="Ohji S."/>
            <person name="Ichikawa N."/>
        </authorList>
    </citation>
    <scope>NUCLEOTIDE SEQUENCE [LARGE SCALE GENOMIC DNA]</scope>
    <source>
        <strain evidence="2 3">NBRC 108608</strain>
    </source>
</reference>
<keyword evidence="3" id="KW-1185">Reference proteome</keyword>
<feature type="region of interest" description="Disordered" evidence="1">
    <location>
        <begin position="33"/>
        <end position="53"/>
    </location>
</feature>
<feature type="region of interest" description="Disordered" evidence="1">
    <location>
        <begin position="110"/>
        <end position="131"/>
    </location>
</feature>
<dbReference type="OrthoDB" id="6194699at2"/>
<dbReference type="AlphaFoldDB" id="A0A512MHU1"/>
<evidence type="ECO:0000313" key="2">
    <source>
        <dbReference type="EMBL" id="GEP46302.1"/>
    </source>
</evidence>
<dbReference type="Proteomes" id="UP000321577">
    <property type="component" value="Unassembled WGS sequence"/>
</dbReference>
<dbReference type="RefSeq" id="WP_146856043.1">
    <property type="nucleotide sequence ID" value="NZ_BKAG01000084.1"/>
</dbReference>
<proteinExistence type="predicted"/>
<dbReference type="EMBL" id="BKAG01000084">
    <property type="protein sequence ID" value="GEP46302.1"/>
    <property type="molecule type" value="Genomic_DNA"/>
</dbReference>
<evidence type="ECO:0000313" key="3">
    <source>
        <dbReference type="Proteomes" id="UP000321577"/>
    </source>
</evidence>
<gene>
    <name evidence="2" type="ORF">BGE01nite_55930</name>
</gene>
<name>A0A512MHU1_9BACT</name>